<evidence type="ECO:0000256" key="11">
    <source>
        <dbReference type="ARBA" id="ARBA00023054"/>
    </source>
</evidence>
<keyword evidence="10" id="KW-0862">Zinc</keyword>
<dbReference type="Proteomes" id="UP000009169">
    <property type="component" value="Unassembled WGS sequence"/>
</dbReference>
<evidence type="ECO:0000256" key="8">
    <source>
        <dbReference type="ARBA" id="ARBA00022763"/>
    </source>
</evidence>
<dbReference type="SUPFAM" id="SSF52540">
    <property type="entry name" value="P-loop containing nucleoside triphosphate hydrolases"/>
    <property type="match status" value="1"/>
</dbReference>
<dbReference type="InterPro" id="IPR027417">
    <property type="entry name" value="P-loop_NTPase"/>
</dbReference>
<feature type="domain" description="AAA+ ATPase" evidence="16">
    <location>
        <begin position="50"/>
        <end position="645"/>
    </location>
</feature>
<keyword evidence="18" id="KW-1185">Reference proteome</keyword>
<keyword evidence="11 15" id="KW-0175">Coiled coil</keyword>
<dbReference type="GO" id="GO:0046872">
    <property type="term" value="F:metal ion binding"/>
    <property type="evidence" value="ECO:0007669"/>
    <property type="project" value="UniProtKB-KW"/>
</dbReference>
<dbReference type="GO" id="GO:0000722">
    <property type="term" value="P:telomere maintenance via recombination"/>
    <property type="evidence" value="ECO:0007669"/>
    <property type="project" value="EnsemblFungi"/>
</dbReference>
<accession>F2PME1</accession>
<dbReference type="GO" id="GO:0007534">
    <property type="term" value="P:gene conversion at mating-type locus"/>
    <property type="evidence" value="ECO:0007669"/>
    <property type="project" value="EnsemblFungi"/>
</dbReference>
<dbReference type="GO" id="GO:0010520">
    <property type="term" value="P:regulation of reciprocal meiotic recombination"/>
    <property type="evidence" value="ECO:0007669"/>
    <property type="project" value="EnsemblFungi"/>
</dbReference>
<dbReference type="Gene3D" id="3.40.50.300">
    <property type="entry name" value="P-loop containing nucleotide triphosphate hydrolases"/>
    <property type="match status" value="2"/>
</dbReference>
<evidence type="ECO:0000256" key="5">
    <source>
        <dbReference type="ARBA" id="ARBA00017893"/>
    </source>
</evidence>
<dbReference type="GO" id="GO:0000729">
    <property type="term" value="P:DNA double-strand break processing"/>
    <property type="evidence" value="ECO:0007669"/>
    <property type="project" value="EnsemblFungi"/>
</dbReference>
<proteinExistence type="inferred from homology"/>
<dbReference type="AlphaFoldDB" id="F2PME1"/>
<evidence type="ECO:0000256" key="10">
    <source>
        <dbReference type="ARBA" id="ARBA00022833"/>
    </source>
</evidence>
<protein>
    <recommendedName>
        <fullName evidence="5">DNA repair protein RAD50</fullName>
    </recommendedName>
</protein>
<evidence type="ECO:0000256" key="3">
    <source>
        <dbReference type="ARBA" id="ARBA00004286"/>
    </source>
</evidence>
<feature type="coiled-coil region" evidence="15">
    <location>
        <begin position="333"/>
        <end position="411"/>
    </location>
</feature>
<dbReference type="GO" id="GO:0031573">
    <property type="term" value="P:mitotic intra-S DNA damage checkpoint signaling"/>
    <property type="evidence" value="ECO:0007669"/>
    <property type="project" value="EnsemblFungi"/>
</dbReference>
<organism evidence="17 18">
    <name type="scientific">Trichophyton equinum (strain ATCC MYA-4606 / CBS 127.97)</name>
    <name type="common">Horse ringworm fungus</name>
    <dbReference type="NCBI Taxonomy" id="559882"/>
    <lineage>
        <taxon>Eukaryota</taxon>
        <taxon>Fungi</taxon>
        <taxon>Dikarya</taxon>
        <taxon>Ascomycota</taxon>
        <taxon>Pezizomycotina</taxon>
        <taxon>Eurotiomycetes</taxon>
        <taxon>Eurotiomycetidae</taxon>
        <taxon>Onygenales</taxon>
        <taxon>Arthrodermataceae</taxon>
        <taxon>Trichophyton</taxon>
    </lineage>
</organism>
<gene>
    <name evidence="17" type="ORF">TEQG_02075</name>
</gene>
<dbReference type="GO" id="GO:0030870">
    <property type="term" value="C:Mre11 complex"/>
    <property type="evidence" value="ECO:0007669"/>
    <property type="project" value="EnsemblFungi"/>
</dbReference>
<dbReference type="FunFam" id="3.40.50.300:FF:001195">
    <property type="entry name" value="DNA repair protein rad50"/>
    <property type="match status" value="1"/>
</dbReference>
<evidence type="ECO:0000256" key="6">
    <source>
        <dbReference type="ARBA" id="ARBA00022454"/>
    </source>
</evidence>
<comment type="similarity">
    <text evidence="4">Belongs to the SMC family. RAD50 subfamily.</text>
</comment>
<dbReference type="HOGENOM" id="CLU_399120_0_0_1"/>
<dbReference type="GO" id="GO:0120290">
    <property type="term" value="P:stalled replication fork localization to nuclear periphery"/>
    <property type="evidence" value="ECO:0007669"/>
    <property type="project" value="EnsemblFungi"/>
</dbReference>
<dbReference type="Pfam" id="PF13558">
    <property type="entry name" value="SbcC_Walker_B"/>
    <property type="match status" value="1"/>
</dbReference>
<dbReference type="GO" id="GO:0042138">
    <property type="term" value="P:meiotic DNA double-strand break formation"/>
    <property type="evidence" value="ECO:0007669"/>
    <property type="project" value="EnsemblFungi"/>
</dbReference>
<dbReference type="GO" id="GO:0007004">
    <property type="term" value="P:telomere maintenance via telomerase"/>
    <property type="evidence" value="ECO:0007669"/>
    <property type="project" value="TreeGrafter"/>
</dbReference>
<name>F2PME1_TRIEC</name>
<evidence type="ECO:0000256" key="7">
    <source>
        <dbReference type="ARBA" id="ARBA00022723"/>
    </source>
</evidence>
<dbReference type="GO" id="GO:0035861">
    <property type="term" value="C:site of double-strand break"/>
    <property type="evidence" value="ECO:0007669"/>
    <property type="project" value="EnsemblFungi"/>
</dbReference>
<dbReference type="GO" id="GO:0006303">
    <property type="term" value="P:double-strand break repair via nonhomologous end joining"/>
    <property type="evidence" value="ECO:0007669"/>
    <property type="project" value="EnsemblFungi"/>
</dbReference>
<evidence type="ECO:0000313" key="18">
    <source>
        <dbReference type="Proteomes" id="UP000009169"/>
    </source>
</evidence>
<dbReference type="GO" id="GO:0043047">
    <property type="term" value="F:single-stranded telomeric DNA binding"/>
    <property type="evidence" value="ECO:0007669"/>
    <property type="project" value="TreeGrafter"/>
</dbReference>
<dbReference type="GO" id="GO:1990426">
    <property type="term" value="P:mitotic recombination-dependent replication fork processing"/>
    <property type="evidence" value="ECO:0007669"/>
    <property type="project" value="EnsemblFungi"/>
</dbReference>
<dbReference type="SMART" id="SM00382">
    <property type="entry name" value="AAA"/>
    <property type="match status" value="1"/>
</dbReference>
<dbReference type="GO" id="GO:0000794">
    <property type="term" value="C:condensed nuclear chromosome"/>
    <property type="evidence" value="ECO:0007669"/>
    <property type="project" value="TreeGrafter"/>
</dbReference>
<keyword evidence="13" id="KW-0539">Nucleus</keyword>
<evidence type="ECO:0000256" key="13">
    <source>
        <dbReference type="ARBA" id="ARBA00023242"/>
    </source>
</evidence>
<dbReference type="GO" id="GO:0016887">
    <property type="term" value="F:ATP hydrolysis activity"/>
    <property type="evidence" value="ECO:0007669"/>
    <property type="project" value="InterPro"/>
</dbReference>
<dbReference type="OrthoDB" id="18797at2759"/>
<dbReference type="GO" id="GO:0070192">
    <property type="term" value="P:chromosome organization involved in meiotic cell cycle"/>
    <property type="evidence" value="ECO:0007669"/>
    <property type="project" value="TreeGrafter"/>
</dbReference>
<keyword evidence="7" id="KW-0479">Metal-binding</keyword>
<comment type="catalytic activity">
    <reaction evidence="14">
        <text>ATP + H2O = ADP + phosphate + H(+)</text>
        <dbReference type="Rhea" id="RHEA:13065"/>
        <dbReference type="ChEBI" id="CHEBI:15377"/>
        <dbReference type="ChEBI" id="CHEBI:15378"/>
        <dbReference type="ChEBI" id="CHEBI:30616"/>
        <dbReference type="ChEBI" id="CHEBI:43474"/>
        <dbReference type="ChEBI" id="CHEBI:456216"/>
    </reaction>
</comment>
<evidence type="ECO:0000313" key="17">
    <source>
        <dbReference type="EMBL" id="EGE03038.1"/>
    </source>
</evidence>
<comment type="subcellular location">
    <subcellularLocation>
        <location evidence="3">Chromosome</location>
    </subcellularLocation>
    <subcellularLocation>
        <location evidence="2">Nucleus</location>
    </subcellularLocation>
</comment>
<dbReference type="PANTHER" id="PTHR18867">
    <property type="entry name" value="RAD50"/>
    <property type="match status" value="1"/>
</dbReference>
<dbReference type="GO" id="GO:0003691">
    <property type="term" value="F:double-stranded telomeric DNA binding"/>
    <property type="evidence" value="ECO:0007669"/>
    <property type="project" value="TreeGrafter"/>
</dbReference>
<keyword evidence="6" id="KW-0158">Chromosome</keyword>
<dbReference type="EMBL" id="DS995725">
    <property type="protein sequence ID" value="EGE03038.1"/>
    <property type="molecule type" value="Genomic_DNA"/>
</dbReference>
<dbReference type="eggNOG" id="KOG0962">
    <property type="taxonomic scope" value="Eukaryota"/>
</dbReference>
<feature type="coiled-coil region" evidence="15">
    <location>
        <begin position="211"/>
        <end position="276"/>
    </location>
</feature>
<evidence type="ECO:0000259" key="16">
    <source>
        <dbReference type="SMART" id="SM00382"/>
    </source>
</evidence>
<sequence>MGLPGQSNVHTELCDLPDIRLSNTISKIDKLSILGVRSFDNTRSETIQFHTPLTLIVGYNGSGKTTIIECLKYATTGDLPPNSKGGAFIHDPKLCGEKEVFAQVKLAFKATSAAKMVVTRSLQLTVKKLTRQQKTLEGQLLMIKEGERTAISSRVAELDQIMPQYLGVSKAVLDSVIFCHQDESLWPMSEPSVLKKKFDEIFEALKYTKAIDNIKALRKKQNEELAKYKIMENHARDDKDKADRAEKRSLKLQEEIEALRAESHELSKEMRRVADLADKAWKESESYAEILGALEGKRIEAKKVSGLNDSLHQLDLASEDITNYIEREGPAQLERSKRELQNILDEIKRLEAEQTDLTRELNNISTRLKDSESTKRQYSDNLRYRQESKALVNVNREIADLESQNAEVDRSRFKEESERNTREHNALAAKQASKMGEMKSKDDQLMQLLADWNTDYKDAGAKFKEAHIKVETTKAAVEDLGRYGGALDKAIMKYHGLKMEEINRIIGELWQKTYRGTDVDTILIRSDNESSRGNRSYNYRVCMVKQDAEMDMRGRCSAGQKVLASIIIRLALAECFGVNCGLIALDEPTTNLDRDNIRSLAESLHEIIRARQQQANFQLIVITHDEEFLRSMQCGDFCDYYYRVSRNERQKSIIERQSIAEVCTHSLFNAPYLQAETNIFPLAPLGDMTS</sequence>
<dbReference type="VEuPathDB" id="FungiDB:TEQG_02075"/>
<dbReference type="PANTHER" id="PTHR18867:SF12">
    <property type="entry name" value="DNA REPAIR PROTEIN RAD50"/>
    <property type="match status" value="1"/>
</dbReference>
<evidence type="ECO:0000256" key="2">
    <source>
        <dbReference type="ARBA" id="ARBA00004123"/>
    </source>
</evidence>
<evidence type="ECO:0000256" key="15">
    <source>
        <dbReference type="SAM" id="Coils"/>
    </source>
</evidence>
<evidence type="ECO:0000256" key="12">
    <source>
        <dbReference type="ARBA" id="ARBA00023204"/>
    </source>
</evidence>
<keyword evidence="9" id="KW-0378">Hydrolase</keyword>
<comment type="cofactor">
    <cofactor evidence="1">
        <name>Zn(2+)</name>
        <dbReference type="ChEBI" id="CHEBI:29105"/>
    </cofactor>
</comment>
<evidence type="ECO:0000256" key="9">
    <source>
        <dbReference type="ARBA" id="ARBA00022801"/>
    </source>
</evidence>
<evidence type="ECO:0000256" key="4">
    <source>
        <dbReference type="ARBA" id="ARBA00009439"/>
    </source>
</evidence>
<evidence type="ECO:0000256" key="14">
    <source>
        <dbReference type="ARBA" id="ARBA00049360"/>
    </source>
</evidence>
<keyword evidence="12" id="KW-0234">DNA repair</keyword>
<evidence type="ECO:0000256" key="1">
    <source>
        <dbReference type="ARBA" id="ARBA00001947"/>
    </source>
</evidence>
<dbReference type="InterPro" id="IPR003593">
    <property type="entry name" value="AAA+_ATPase"/>
</dbReference>
<dbReference type="GO" id="GO:0051880">
    <property type="term" value="F:G-quadruplex DNA binding"/>
    <property type="evidence" value="ECO:0007669"/>
    <property type="project" value="TreeGrafter"/>
</dbReference>
<keyword evidence="8" id="KW-0227">DNA damage</keyword>
<dbReference type="GO" id="GO:1990918">
    <property type="term" value="P:double-strand break repair involved in meiotic recombination"/>
    <property type="evidence" value="ECO:0007669"/>
    <property type="project" value="EnsemblFungi"/>
</dbReference>
<reference evidence="18" key="1">
    <citation type="journal article" date="2012" name="MBio">
        <title>Comparative genome analysis of Trichophyton rubrum and related dermatophytes reveals candidate genes involved in infection.</title>
        <authorList>
            <person name="Martinez D.A."/>
            <person name="Oliver B.G."/>
            <person name="Graeser Y."/>
            <person name="Goldberg J.M."/>
            <person name="Li W."/>
            <person name="Martinez-Rossi N.M."/>
            <person name="Monod M."/>
            <person name="Shelest E."/>
            <person name="Barton R.C."/>
            <person name="Birch E."/>
            <person name="Brakhage A.A."/>
            <person name="Chen Z."/>
            <person name="Gurr S.J."/>
            <person name="Heiman D."/>
            <person name="Heitman J."/>
            <person name="Kosti I."/>
            <person name="Rossi A."/>
            <person name="Saif S."/>
            <person name="Samalova M."/>
            <person name="Saunders C.W."/>
            <person name="Shea T."/>
            <person name="Summerbell R.C."/>
            <person name="Xu J."/>
            <person name="Young S."/>
            <person name="Zeng Q."/>
            <person name="Birren B.W."/>
            <person name="Cuomo C.A."/>
            <person name="White T.C."/>
        </authorList>
    </citation>
    <scope>NUCLEOTIDE SEQUENCE [LARGE SCALE GENOMIC DNA]</scope>
    <source>
        <strain evidence="18">ATCC MYA-4606 / CBS 127.97</strain>
    </source>
</reference>
<dbReference type="FunFam" id="3.40.50.300:FF:000947">
    <property type="entry name" value="DNA repair protein RAD50"/>
    <property type="match status" value="1"/>
</dbReference>
<dbReference type="InterPro" id="IPR038729">
    <property type="entry name" value="Rad50/SbcC_AAA"/>
</dbReference>
<dbReference type="Pfam" id="PF13476">
    <property type="entry name" value="AAA_23"/>
    <property type="match status" value="1"/>
</dbReference>